<dbReference type="PANTHER" id="PTHR30486:SF6">
    <property type="entry name" value="TYPE IV PILUS RETRACTATION ATPASE PILT"/>
    <property type="match status" value="1"/>
</dbReference>
<dbReference type="SMART" id="SM00382">
    <property type="entry name" value="AAA"/>
    <property type="match status" value="1"/>
</dbReference>
<evidence type="ECO:0000256" key="1">
    <source>
        <dbReference type="ARBA" id="ARBA00006611"/>
    </source>
</evidence>
<dbReference type="Gene3D" id="3.40.50.300">
    <property type="entry name" value="P-loop containing nucleotide triphosphate hydrolases"/>
    <property type="match status" value="1"/>
</dbReference>
<evidence type="ECO:0000313" key="4">
    <source>
        <dbReference type="EMBL" id="RCK78080.1"/>
    </source>
</evidence>
<proteinExistence type="inferred from homology"/>
<dbReference type="NCBIfam" id="TIGR01420">
    <property type="entry name" value="pilT_fam"/>
    <property type="match status" value="1"/>
</dbReference>
<dbReference type="EMBL" id="QOQW01000028">
    <property type="protein sequence ID" value="RCK78080.1"/>
    <property type="molecule type" value="Genomic_DNA"/>
</dbReference>
<protein>
    <submittedName>
        <fullName evidence="4">Twitching motility protein PilT</fullName>
    </submittedName>
</protein>
<comment type="caution">
    <text evidence="4">The sequence shown here is derived from an EMBL/GenBank/DDBJ whole genome shotgun (WGS) entry which is preliminary data.</text>
</comment>
<feature type="region of interest" description="Disordered" evidence="2">
    <location>
        <begin position="1"/>
        <end position="128"/>
    </location>
</feature>
<feature type="compositionally biased region" description="Pro residues" evidence="2">
    <location>
        <begin position="24"/>
        <end position="77"/>
    </location>
</feature>
<dbReference type="InterPro" id="IPR006321">
    <property type="entry name" value="PilT/PilU"/>
</dbReference>
<dbReference type="Proteomes" id="UP000252355">
    <property type="component" value="Unassembled WGS sequence"/>
</dbReference>
<dbReference type="Gene3D" id="3.30.450.90">
    <property type="match status" value="1"/>
</dbReference>
<dbReference type="InterPro" id="IPR050921">
    <property type="entry name" value="T4SS_GSP_E_ATPase"/>
</dbReference>
<dbReference type="InterPro" id="IPR003593">
    <property type="entry name" value="AAA+_ATPase"/>
</dbReference>
<evidence type="ECO:0000259" key="3">
    <source>
        <dbReference type="PROSITE" id="PS00662"/>
    </source>
</evidence>
<feature type="domain" description="Bacterial type II secretion system protein E" evidence="3">
    <location>
        <begin position="321"/>
        <end position="335"/>
    </location>
</feature>
<dbReference type="InterPro" id="IPR001482">
    <property type="entry name" value="T2SS/T4SS_dom"/>
</dbReference>
<dbReference type="PROSITE" id="PS00662">
    <property type="entry name" value="T2SP_E"/>
    <property type="match status" value="1"/>
</dbReference>
<dbReference type="PRINTS" id="PR01217">
    <property type="entry name" value="PRICHEXTENSN"/>
</dbReference>
<comment type="similarity">
    <text evidence="1">Belongs to the GSP E family.</text>
</comment>
<name>A0A367ZJ71_9BACT</name>
<evidence type="ECO:0000313" key="5">
    <source>
        <dbReference type="Proteomes" id="UP000252355"/>
    </source>
</evidence>
<gene>
    <name evidence="4" type="ORF">OZSIB_1856</name>
</gene>
<dbReference type="InterPro" id="IPR027417">
    <property type="entry name" value="P-loop_NTPase"/>
</dbReference>
<organism evidence="4 5">
    <name type="scientific">Candidatus Ozemobacter sibiricus</name>
    <dbReference type="NCBI Taxonomy" id="2268124"/>
    <lineage>
        <taxon>Bacteria</taxon>
        <taxon>Candidatus Ozemobacteria</taxon>
        <taxon>Candidatus Ozemobacterales</taxon>
        <taxon>Candidatus Ozemobacteraceae</taxon>
        <taxon>Candidatus Ozemobacter</taxon>
    </lineage>
</organism>
<dbReference type="SUPFAM" id="SSF52540">
    <property type="entry name" value="P-loop containing nucleoside triphosphate hydrolases"/>
    <property type="match status" value="1"/>
</dbReference>
<evidence type="ECO:0000256" key="2">
    <source>
        <dbReference type="SAM" id="MobiDB-lite"/>
    </source>
</evidence>
<dbReference type="CDD" id="cd01131">
    <property type="entry name" value="PilT"/>
    <property type="match status" value="1"/>
</dbReference>
<dbReference type="GO" id="GO:0016887">
    <property type="term" value="F:ATP hydrolysis activity"/>
    <property type="evidence" value="ECO:0007669"/>
    <property type="project" value="InterPro"/>
</dbReference>
<dbReference type="Pfam" id="PF00437">
    <property type="entry name" value="T2SSE"/>
    <property type="match status" value="1"/>
</dbReference>
<feature type="compositionally biased region" description="Low complexity" evidence="2">
    <location>
        <begin position="94"/>
        <end position="104"/>
    </location>
</feature>
<accession>A0A367ZJ71</accession>
<dbReference type="GO" id="GO:0005524">
    <property type="term" value="F:ATP binding"/>
    <property type="evidence" value="ECO:0007669"/>
    <property type="project" value="InterPro"/>
</dbReference>
<reference evidence="4 5" key="1">
    <citation type="submission" date="2018-05" db="EMBL/GenBank/DDBJ databases">
        <title>A metagenomic window into the 2 km-deep terrestrial subsurface aquifer revealed taxonomically and functionally diverse microbial community comprising novel uncultured bacterial lineages.</title>
        <authorList>
            <person name="Kadnikov V.V."/>
            <person name="Mardanov A.V."/>
            <person name="Beletsky A.V."/>
            <person name="Banks D."/>
            <person name="Pimenov N.V."/>
            <person name="Frank Y.A."/>
            <person name="Karnachuk O.V."/>
            <person name="Ravin N.V."/>
        </authorList>
    </citation>
    <scope>NUCLEOTIDE SEQUENCE [LARGE SCALE GENOMIC DNA]</scope>
    <source>
        <strain evidence="4">BY5</strain>
    </source>
</reference>
<sequence length="479" mass="51691">MSDNDGFFGKLFGNAPPEEGKPAAPTPPRPPGQAPTAPGAPRPPGAPGAPSPLPGAPRPPQPGAPTGQPQPPRPPGSPTGIPAGPQAPRPPGAAPTAPGTGLPAAPRPAAPTMGGRPTPGPGKSDEDAFNINDLLALVVEKGGSDLHLTVGTPPMMRLQGRLWPTDLPPLQPKDTKRLIFQFLTNDQRERFERDLELDISYEIPDLSRFRCNVFNNRLGIGAVFRVIPTRIKTLAELKMPPVLSELARRTKGLVLVTGPTGSGKSTTLAAMIDQINNERQDHILTIEDPIEFVHQHKSCIVNQREIGPNTKSFAAALRSALREDPDIILVGEMRDYETISLAVTAAETGHLVFATLHTPSAAQSVDRIVDVFPAHQQDQIRTQLADALQGILAQQLIPTMDGMSRVVALEILINTPAVANLIRENKTFQLPSIMQTSKQIGMQTMDQSLMDLVKSRRIAPEEAYRRAFDKKAFEQYKPK</sequence>
<dbReference type="AlphaFoldDB" id="A0A367ZJ71"/>
<dbReference type="PANTHER" id="PTHR30486">
    <property type="entry name" value="TWITCHING MOTILITY PROTEIN PILT"/>
    <property type="match status" value="1"/>
</dbReference>